<dbReference type="AlphaFoldDB" id="A0A2M8PEQ4"/>
<proteinExistence type="predicted"/>
<evidence type="ECO:0000259" key="1">
    <source>
        <dbReference type="Pfam" id="PF00882"/>
    </source>
</evidence>
<protein>
    <recommendedName>
        <fullName evidence="1">Phospholipase C/D domain-containing protein</fullName>
    </recommendedName>
</protein>
<dbReference type="Pfam" id="PF00882">
    <property type="entry name" value="Zn_dep_PLPC"/>
    <property type="match status" value="1"/>
</dbReference>
<evidence type="ECO:0000313" key="3">
    <source>
        <dbReference type="Proteomes" id="UP000229681"/>
    </source>
</evidence>
<comment type="caution">
    <text evidence="2">The sequence shown here is derived from an EMBL/GenBank/DDBJ whole genome shotgun (WGS) entry which is preliminary data.</text>
</comment>
<name>A0A2M8PEQ4_9CHLR</name>
<reference evidence="2 3" key="1">
    <citation type="submission" date="2017-11" db="EMBL/GenBank/DDBJ databases">
        <title>Evolution of Phototrophy in the Chloroflexi Phylum Driven by Horizontal Gene Transfer.</title>
        <authorList>
            <person name="Ward L.M."/>
            <person name="Hemp J."/>
            <person name="Shih P.M."/>
            <person name="Mcglynn S.E."/>
            <person name="Fischer W."/>
        </authorList>
    </citation>
    <scope>NUCLEOTIDE SEQUENCE [LARGE SCALE GENOMIC DNA]</scope>
    <source>
        <strain evidence="2">JP3_13</strain>
    </source>
</reference>
<sequence length="248" mass="27313">MPTPFMHIALADRLIADPELSPTARAVLEQAWGAFLLGSIAPDARVSSGLARSQTHFFDYGTLLDMSPACKLLRAFPRLRYSALSDPAQRAFVAGYAAHLAMDATWFVEMLPHFSRDWASATRRSVLLHALLGHLDARDRACLAEGDYSALKNAVPRAWLPFISDADLCVWRDLIADQLAPRAPSRTLEILGSRICMSAAQLQALLANETEMRLLWQNIPPSLIASVEVAMHASVRQTVNAYFADQLA</sequence>
<dbReference type="EMBL" id="PGTM01000085">
    <property type="protein sequence ID" value="PJF36036.1"/>
    <property type="molecule type" value="Genomic_DNA"/>
</dbReference>
<feature type="domain" description="Phospholipase C/D" evidence="1">
    <location>
        <begin position="6"/>
        <end position="121"/>
    </location>
</feature>
<gene>
    <name evidence="2" type="ORF">CUN49_07520</name>
</gene>
<organism evidence="2 3">
    <name type="scientific">Candidatus Thermofonsia Clade 1 bacterium</name>
    <dbReference type="NCBI Taxonomy" id="2364210"/>
    <lineage>
        <taxon>Bacteria</taxon>
        <taxon>Bacillati</taxon>
        <taxon>Chloroflexota</taxon>
        <taxon>Candidatus Thermofontia</taxon>
        <taxon>Candidatus Thermofonsia Clade 1</taxon>
    </lineage>
</organism>
<evidence type="ECO:0000313" key="2">
    <source>
        <dbReference type="EMBL" id="PJF36036.1"/>
    </source>
</evidence>
<accession>A0A2M8PEQ4</accession>
<dbReference type="InterPro" id="IPR029002">
    <property type="entry name" value="PLPC/GPLD1"/>
</dbReference>
<dbReference type="Proteomes" id="UP000229681">
    <property type="component" value="Unassembled WGS sequence"/>
</dbReference>